<dbReference type="SUPFAM" id="SSF56112">
    <property type="entry name" value="Protein kinase-like (PK-like)"/>
    <property type="match status" value="1"/>
</dbReference>
<dbReference type="SUPFAM" id="SSF81901">
    <property type="entry name" value="HCP-like"/>
    <property type="match status" value="1"/>
</dbReference>
<dbReference type="Proteomes" id="UP001470230">
    <property type="component" value="Unassembled WGS sequence"/>
</dbReference>
<comment type="caution">
    <text evidence="2">The sequence shown here is derived from an EMBL/GenBank/DDBJ whole genome shotgun (WGS) entry which is preliminary data.</text>
</comment>
<dbReference type="InterPro" id="IPR000719">
    <property type="entry name" value="Prot_kinase_dom"/>
</dbReference>
<dbReference type="SMART" id="SM00220">
    <property type="entry name" value="S_TKc"/>
    <property type="match status" value="1"/>
</dbReference>
<dbReference type="PANTHER" id="PTHR43628:SF1">
    <property type="entry name" value="CHITIN SYNTHASE REGULATORY FACTOR 2-RELATED"/>
    <property type="match status" value="1"/>
</dbReference>
<evidence type="ECO:0000313" key="2">
    <source>
        <dbReference type="EMBL" id="KAK8835717.1"/>
    </source>
</evidence>
<organism evidence="2 3">
    <name type="scientific">Tritrichomonas musculus</name>
    <dbReference type="NCBI Taxonomy" id="1915356"/>
    <lineage>
        <taxon>Eukaryota</taxon>
        <taxon>Metamonada</taxon>
        <taxon>Parabasalia</taxon>
        <taxon>Tritrichomonadida</taxon>
        <taxon>Tritrichomonadidae</taxon>
        <taxon>Tritrichomonas</taxon>
    </lineage>
</organism>
<sequence>MIKTFLDLPELYFFNATFSKPALKKIVQSYSFLYFSINALPNQDQKQSINQNIKESKVIIFDQIKYSNEETNENYFLIGFEKTLIIFDQISSLEYFLSSDSFCMSDLSFCFLSDTKSIIEERIEIKNNQIETDLIFLDEIQSFNNDLQIFKVKGSVIHIWSLITSCISGYLIKKSYIQHTSRCRIEQFILESEKFIKTGSIPEETLQEDDYIELRTAGIGGSFRPTLIYHIERGELYVIKKPINYDEQEKLKDREHENYMKIRHPFLPRYIGRVYNKDYIVIEYIHGKTLESVKQIGLTNDDRIRIIFELVLVFKYFQENKLIYRDLKPNNVILDWNKNVVLVDLDRLVGNIELSNSIDGENVFIAPEVYSSNQYSYKSDIYSLGKMIEHILMNTEEYPFLKHIIMKCTNERPEKRPSISEIIQGFIHRFRTRIEIEHYSCNLSDHFTNFSIISFNITPNNGVSLFVLGKIFENGLYIKCDIIKAIQYYTDSANQNYAEAQYLLSILFLMGKYIKQDIKKSIQYLSLAADNNYADAQKNLGYIYETGRFVKQNIQKAMHYYSLAANHNSSEGQYRLGINYLTGKYISRDIDKAIHYLSLASNQRHSGAPYYLGVFYLTGEHIKQDIDKSI</sequence>
<dbReference type="InterPro" id="IPR008271">
    <property type="entry name" value="Ser/Thr_kinase_AS"/>
</dbReference>
<proteinExistence type="predicted"/>
<protein>
    <recommendedName>
        <fullName evidence="1">Protein kinase domain-containing protein</fullName>
    </recommendedName>
</protein>
<feature type="domain" description="Protein kinase" evidence="1">
    <location>
        <begin position="211"/>
        <end position="431"/>
    </location>
</feature>
<name>A0ABR2GP79_9EUKA</name>
<dbReference type="PROSITE" id="PS00108">
    <property type="entry name" value="PROTEIN_KINASE_ST"/>
    <property type="match status" value="1"/>
</dbReference>
<dbReference type="Pfam" id="PF08238">
    <property type="entry name" value="Sel1"/>
    <property type="match status" value="5"/>
</dbReference>
<dbReference type="InterPro" id="IPR011009">
    <property type="entry name" value="Kinase-like_dom_sf"/>
</dbReference>
<dbReference type="CDD" id="cd00180">
    <property type="entry name" value="PKc"/>
    <property type="match status" value="1"/>
</dbReference>
<evidence type="ECO:0000313" key="3">
    <source>
        <dbReference type="Proteomes" id="UP001470230"/>
    </source>
</evidence>
<dbReference type="PANTHER" id="PTHR43628">
    <property type="entry name" value="ACTIVATOR OF C KINASE PROTEIN 1-RELATED"/>
    <property type="match status" value="1"/>
</dbReference>
<dbReference type="Gene3D" id="1.25.40.10">
    <property type="entry name" value="Tetratricopeptide repeat domain"/>
    <property type="match status" value="1"/>
</dbReference>
<accession>A0ABR2GP79</accession>
<dbReference type="Gene3D" id="1.10.510.10">
    <property type="entry name" value="Transferase(Phosphotransferase) domain 1"/>
    <property type="match status" value="1"/>
</dbReference>
<evidence type="ECO:0000259" key="1">
    <source>
        <dbReference type="PROSITE" id="PS50011"/>
    </source>
</evidence>
<dbReference type="EMBL" id="JAPFFF010000075">
    <property type="protein sequence ID" value="KAK8835717.1"/>
    <property type="molecule type" value="Genomic_DNA"/>
</dbReference>
<dbReference type="InterPro" id="IPR006597">
    <property type="entry name" value="Sel1-like"/>
</dbReference>
<dbReference type="Pfam" id="PF00069">
    <property type="entry name" value="Pkinase"/>
    <property type="match status" value="1"/>
</dbReference>
<dbReference type="InterPro" id="IPR011990">
    <property type="entry name" value="TPR-like_helical_dom_sf"/>
</dbReference>
<keyword evidence="3" id="KW-1185">Reference proteome</keyword>
<gene>
    <name evidence="2" type="ORF">M9Y10_040535</name>
</gene>
<reference evidence="2 3" key="1">
    <citation type="submission" date="2024-04" db="EMBL/GenBank/DDBJ databases">
        <title>Tritrichomonas musculus Genome.</title>
        <authorList>
            <person name="Alves-Ferreira E."/>
            <person name="Grigg M."/>
            <person name="Lorenzi H."/>
            <person name="Galac M."/>
        </authorList>
    </citation>
    <scope>NUCLEOTIDE SEQUENCE [LARGE SCALE GENOMIC DNA]</scope>
    <source>
        <strain evidence="2 3">EAF2021</strain>
    </source>
</reference>
<dbReference type="InterPro" id="IPR052945">
    <property type="entry name" value="Mitotic_Regulator"/>
</dbReference>
<dbReference type="PROSITE" id="PS50011">
    <property type="entry name" value="PROTEIN_KINASE_DOM"/>
    <property type="match status" value="1"/>
</dbReference>
<dbReference type="SMART" id="SM00671">
    <property type="entry name" value="SEL1"/>
    <property type="match status" value="4"/>
</dbReference>